<keyword evidence="3" id="KW-1185">Reference proteome</keyword>
<reference evidence="2 3" key="1">
    <citation type="submission" date="2019-07" db="EMBL/GenBank/DDBJ databases">
        <title>Whole genome shotgun sequence of Reyranella soli NBRC 108950.</title>
        <authorList>
            <person name="Hosoyama A."/>
            <person name="Uohara A."/>
            <person name="Ohji S."/>
            <person name="Ichikawa N."/>
        </authorList>
    </citation>
    <scope>NUCLEOTIDE SEQUENCE [LARGE SCALE GENOMIC DNA]</scope>
    <source>
        <strain evidence="2 3">NBRC 108950</strain>
    </source>
</reference>
<organism evidence="2 3">
    <name type="scientific">Reyranella soli</name>
    <dbReference type="NCBI Taxonomy" id="1230389"/>
    <lineage>
        <taxon>Bacteria</taxon>
        <taxon>Pseudomonadati</taxon>
        <taxon>Pseudomonadota</taxon>
        <taxon>Alphaproteobacteria</taxon>
        <taxon>Hyphomicrobiales</taxon>
        <taxon>Reyranellaceae</taxon>
        <taxon>Reyranella</taxon>
    </lineage>
</organism>
<comment type="caution">
    <text evidence="2">The sequence shown here is derived from an EMBL/GenBank/DDBJ whole genome shotgun (WGS) entry which is preliminary data.</text>
</comment>
<dbReference type="EMBL" id="BKAJ01000071">
    <property type="protein sequence ID" value="GEP56823.1"/>
    <property type="molecule type" value="Genomic_DNA"/>
</dbReference>
<dbReference type="RefSeq" id="WP_147151131.1">
    <property type="nucleotide sequence ID" value="NZ_BKAJ01000071.1"/>
</dbReference>
<evidence type="ECO:0000256" key="1">
    <source>
        <dbReference type="SAM" id="MobiDB-lite"/>
    </source>
</evidence>
<evidence type="ECO:0000313" key="2">
    <source>
        <dbReference type="EMBL" id="GEP56823.1"/>
    </source>
</evidence>
<evidence type="ECO:0000313" key="3">
    <source>
        <dbReference type="Proteomes" id="UP000321058"/>
    </source>
</evidence>
<name>A0A512ND09_9HYPH</name>
<sequence>MTRKSNRTALAFRVPANSGPKRLGVPFTHRGDNRRLVAVEEVLFAEMGDPDLAGAFAGAEIDRLAAIFGLSAEEVAELYRPAELKPAAAGELHRRRARSTRAR</sequence>
<proteinExistence type="predicted"/>
<accession>A0A512ND09</accession>
<dbReference type="Proteomes" id="UP000321058">
    <property type="component" value="Unassembled WGS sequence"/>
</dbReference>
<feature type="region of interest" description="Disordered" evidence="1">
    <location>
        <begin position="1"/>
        <end position="27"/>
    </location>
</feature>
<gene>
    <name evidence="2" type="ORF">RSO01_39890</name>
</gene>
<protein>
    <submittedName>
        <fullName evidence="2">Uncharacterized protein</fullName>
    </submittedName>
</protein>
<dbReference type="AlphaFoldDB" id="A0A512ND09"/>